<proteinExistence type="predicted"/>
<comment type="caution">
    <text evidence="2">The sequence shown here is derived from an EMBL/GenBank/DDBJ whole genome shotgun (WGS) entry which is preliminary data.</text>
</comment>
<dbReference type="PANTHER" id="PTHR47020">
    <property type="entry name" value="HILLARIN"/>
    <property type="match status" value="1"/>
</dbReference>
<dbReference type="InterPro" id="IPR013783">
    <property type="entry name" value="Ig-like_fold"/>
</dbReference>
<dbReference type="AlphaFoldDB" id="A0A8S3PSQ7"/>
<organism evidence="2 3">
    <name type="scientific">Mytilus edulis</name>
    <name type="common">Blue mussel</name>
    <dbReference type="NCBI Taxonomy" id="6550"/>
    <lineage>
        <taxon>Eukaryota</taxon>
        <taxon>Metazoa</taxon>
        <taxon>Spiralia</taxon>
        <taxon>Lophotrochozoa</taxon>
        <taxon>Mollusca</taxon>
        <taxon>Bivalvia</taxon>
        <taxon>Autobranchia</taxon>
        <taxon>Pteriomorphia</taxon>
        <taxon>Mytilida</taxon>
        <taxon>Mytiloidea</taxon>
        <taxon>Mytilidae</taxon>
        <taxon>Mytilinae</taxon>
        <taxon>Mytilus</taxon>
    </lineage>
</organism>
<feature type="domain" description="KY-like immunoglobulin-like" evidence="1">
    <location>
        <begin position="3"/>
        <end position="68"/>
    </location>
</feature>
<accession>A0A8S3PSQ7</accession>
<name>A0A8S3PSQ7_MYTED</name>
<dbReference type="Proteomes" id="UP000683360">
    <property type="component" value="Unassembled WGS sequence"/>
</dbReference>
<feature type="domain" description="KY-like immunoglobulin-like" evidence="1">
    <location>
        <begin position="201"/>
        <end position="313"/>
    </location>
</feature>
<protein>
    <recommendedName>
        <fullName evidence="1">KY-like immunoglobulin-like domain-containing protein</fullName>
    </recommendedName>
</protein>
<dbReference type="Pfam" id="PF23265">
    <property type="entry name" value="Ig-like_KY"/>
    <property type="match status" value="3"/>
</dbReference>
<feature type="domain" description="KY-like immunoglobulin-like" evidence="1">
    <location>
        <begin position="82"/>
        <end position="191"/>
    </location>
</feature>
<sequence length="408" mass="46013">MGTKLNKYGMQESVGGIASFRLRLPEKGSYIIYIYAKEDTQENKDNVYAQVCEFKIVQEEVTSPPPLPFPPCAYLNWGPGTAFFKYGLQTYQTTATILTREGKVELQIRIPKQMQFMAKLKHNEMSDSELEGYIMNRVVGNTAYFNITAPCRGEFGLEIYANDPSMEGQTLYHVAQYMIECHEDVKTVPLPKLPHGYLGPQPKFNEFGLNTLSHHDSVIHLETNSVEIQFATAQEMRVTANLIGVEDEKEHPDLVFTQTQGSIVSFVIHMPATGFYKLQLYAIPARDPSQQLPGVYNYLINCQKATRPAVPFPKQYAQWKEGCYMWEPLTLHKDTTSATVNFRIGIPKAEAVAVVADSDWNHLQSSTPGVWEGKVPLDKHYGRGVKVTVNANYGGDKTNYATLLEYNI</sequence>
<gene>
    <name evidence="2" type="ORF">MEDL_2362</name>
</gene>
<dbReference type="OrthoDB" id="6129702at2759"/>
<reference evidence="2" key="1">
    <citation type="submission" date="2021-03" db="EMBL/GenBank/DDBJ databases">
        <authorList>
            <person name="Bekaert M."/>
        </authorList>
    </citation>
    <scope>NUCLEOTIDE SEQUENCE</scope>
</reference>
<evidence type="ECO:0000313" key="3">
    <source>
        <dbReference type="Proteomes" id="UP000683360"/>
    </source>
</evidence>
<dbReference type="EMBL" id="CAJPWZ010000145">
    <property type="protein sequence ID" value="CAG2186831.1"/>
    <property type="molecule type" value="Genomic_DNA"/>
</dbReference>
<evidence type="ECO:0000313" key="2">
    <source>
        <dbReference type="EMBL" id="CAG2186831.1"/>
    </source>
</evidence>
<dbReference type="PANTHER" id="PTHR47020:SF1">
    <property type="entry name" value="HILLARIN"/>
    <property type="match status" value="1"/>
</dbReference>
<evidence type="ECO:0000259" key="1">
    <source>
        <dbReference type="Pfam" id="PF23265"/>
    </source>
</evidence>
<dbReference type="InterPro" id="IPR056564">
    <property type="entry name" value="Ig-like_KY"/>
</dbReference>
<dbReference type="InterPro" id="IPR053041">
    <property type="entry name" value="Transglut-like_Superfamily_Mod"/>
</dbReference>
<keyword evidence="3" id="KW-1185">Reference proteome</keyword>
<dbReference type="Gene3D" id="2.60.40.10">
    <property type="entry name" value="Immunoglobulins"/>
    <property type="match status" value="1"/>
</dbReference>